<evidence type="ECO:0000313" key="3">
    <source>
        <dbReference type="EnsemblMetazoa" id="ISCW013196-PA"/>
    </source>
</evidence>
<dbReference type="VEuPathDB" id="VectorBase:ISCI013196"/>
<dbReference type="VEuPathDB" id="VectorBase:ISCW013196"/>
<feature type="compositionally biased region" description="Pro residues" evidence="1">
    <location>
        <begin position="64"/>
        <end position="73"/>
    </location>
</feature>
<name>B7QE28_IXOSC</name>
<feature type="region of interest" description="Disordered" evidence="1">
    <location>
        <begin position="1"/>
        <end position="73"/>
    </location>
</feature>
<proteinExistence type="predicted"/>
<evidence type="ECO:0000256" key="1">
    <source>
        <dbReference type="SAM" id="MobiDB-lite"/>
    </source>
</evidence>
<sequence>SPHLLPSHRRPQAGDAPPSTRPWNPTRSSSFQLHTVQPVNSPSGTPPSPHCCDVLAAPLRRGPHPTPLAPATS</sequence>
<accession>B7QE28</accession>
<dbReference type="EMBL" id="ABJB010966415">
    <property type="status" value="NOT_ANNOTATED_CDS"/>
    <property type="molecule type" value="Genomic_DNA"/>
</dbReference>
<feature type="compositionally biased region" description="Polar residues" evidence="1">
    <location>
        <begin position="21"/>
        <end position="43"/>
    </location>
</feature>
<evidence type="ECO:0000313" key="4">
    <source>
        <dbReference type="Proteomes" id="UP000001555"/>
    </source>
</evidence>
<feature type="non-terminal residue" evidence="2">
    <location>
        <position position="1"/>
    </location>
</feature>
<feature type="compositionally biased region" description="Basic residues" evidence="1">
    <location>
        <begin position="1"/>
        <end position="11"/>
    </location>
</feature>
<dbReference type="EnsemblMetazoa" id="ISCW013196-RA">
    <property type="protein sequence ID" value="ISCW013196-PA"/>
    <property type="gene ID" value="ISCW013196"/>
</dbReference>
<protein>
    <submittedName>
        <fullName evidence="2 3">Uncharacterized protein</fullName>
    </submittedName>
</protein>
<dbReference type="InParanoid" id="B7QE28"/>
<reference evidence="2 4" key="1">
    <citation type="submission" date="2008-03" db="EMBL/GenBank/DDBJ databases">
        <title>Annotation of Ixodes scapularis.</title>
        <authorList>
            <consortium name="Ixodes scapularis Genome Project Consortium"/>
            <person name="Caler E."/>
            <person name="Hannick L.I."/>
            <person name="Bidwell S."/>
            <person name="Joardar V."/>
            <person name="Thiagarajan M."/>
            <person name="Amedeo P."/>
            <person name="Galinsky K.J."/>
            <person name="Schobel S."/>
            <person name="Inman J."/>
            <person name="Hostetler J."/>
            <person name="Miller J."/>
            <person name="Hammond M."/>
            <person name="Megy K."/>
            <person name="Lawson D."/>
            <person name="Kodira C."/>
            <person name="Sutton G."/>
            <person name="Meyer J."/>
            <person name="Hill C.A."/>
            <person name="Birren B."/>
            <person name="Nene V."/>
            <person name="Collins F."/>
            <person name="Alarcon-Chaidez F."/>
            <person name="Wikel S."/>
            <person name="Strausberg R."/>
        </authorList>
    </citation>
    <scope>NUCLEOTIDE SEQUENCE [LARGE SCALE GENOMIC DNA]</scope>
    <source>
        <strain evidence="4">Wikel</strain>
        <strain evidence="2">Wikel colony</strain>
    </source>
</reference>
<organism>
    <name type="scientific">Ixodes scapularis</name>
    <name type="common">Black-legged tick</name>
    <name type="synonym">Deer tick</name>
    <dbReference type="NCBI Taxonomy" id="6945"/>
    <lineage>
        <taxon>Eukaryota</taxon>
        <taxon>Metazoa</taxon>
        <taxon>Ecdysozoa</taxon>
        <taxon>Arthropoda</taxon>
        <taxon>Chelicerata</taxon>
        <taxon>Arachnida</taxon>
        <taxon>Acari</taxon>
        <taxon>Parasitiformes</taxon>
        <taxon>Ixodida</taxon>
        <taxon>Ixodoidea</taxon>
        <taxon>Ixodidae</taxon>
        <taxon>Ixodinae</taxon>
        <taxon>Ixodes</taxon>
    </lineage>
</organism>
<feature type="non-terminal residue" evidence="2">
    <location>
        <position position="73"/>
    </location>
</feature>
<keyword evidence="4" id="KW-1185">Reference proteome</keyword>
<gene>
    <name evidence="2" type="ORF">IscW_ISCW013196</name>
</gene>
<evidence type="ECO:0000313" key="2">
    <source>
        <dbReference type="EMBL" id="EEC17100.1"/>
    </source>
</evidence>
<dbReference type="EMBL" id="DS917970">
    <property type="protein sequence ID" value="EEC17100.1"/>
    <property type="molecule type" value="Genomic_DNA"/>
</dbReference>
<dbReference type="HOGENOM" id="CLU_2711987_0_0_1"/>
<dbReference type="AlphaFoldDB" id="B7QE28"/>
<reference evidence="3" key="2">
    <citation type="submission" date="2020-05" db="UniProtKB">
        <authorList>
            <consortium name="EnsemblMetazoa"/>
        </authorList>
    </citation>
    <scope>IDENTIFICATION</scope>
    <source>
        <strain evidence="3">wikel</strain>
    </source>
</reference>
<dbReference type="PaxDb" id="6945-B7QE28"/>
<dbReference type="Proteomes" id="UP000001555">
    <property type="component" value="Unassembled WGS sequence"/>
</dbReference>